<evidence type="ECO:0000256" key="7">
    <source>
        <dbReference type="ARBA" id="ARBA00022759"/>
    </source>
</evidence>
<evidence type="ECO:0000256" key="4">
    <source>
        <dbReference type="ARBA" id="ARBA00022679"/>
    </source>
</evidence>
<dbReference type="Proteomes" id="UP001289374">
    <property type="component" value="Unassembled WGS sequence"/>
</dbReference>
<evidence type="ECO:0000256" key="14">
    <source>
        <dbReference type="PIRSR" id="PIRSR633697-1"/>
    </source>
</evidence>
<dbReference type="SMART" id="SM00184">
    <property type="entry name" value="RING"/>
    <property type="match status" value="1"/>
</dbReference>
<evidence type="ECO:0000256" key="6">
    <source>
        <dbReference type="ARBA" id="ARBA00022723"/>
    </source>
</evidence>
<dbReference type="EC" id="2.3.2.27" evidence="3"/>
<dbReference type="InterPro" id="IPR013083">
    <property type="entry name" value="Znf_RING/FYVE/PHD"/>
</dbReference>
<keyword evidence="18" id="KW-0732">Signal</keyword>
<evidence type="ECO:0000256" key="11">
    <source>
        <dbReference type="ARBA" id="ARBA00022833"/>
    </source>
</evidence>
<gene>
    <name evidence="20" type="ORF">Sango_1086900</name>
</gene>
<keyword evidence="4" id="KW-0808">Transferase</keyword>
<evidence type="ECO:0000313" key="20">
    <source>
        <dbReference type="EMBL" id="KAK4399808.1"/>
    </source>
</evidence>
<evidence type="ECO:0000256" key="1">
    <source>
        <dbReference type="ARBA" id="ARBA00000900"/>
    </source>
</evidence>
<evidence type="ECO:0000256" key="12">
    <source>
        <dbReference type="ARBA" id="ARBA00023157"/>
    </source>
</evidence>
<name>A0AAE1WV21_9LAMI</name>
<organism evidence="20 21">
    <name type="scientific">Sesamum angolense</name>
    <dbReference type="NCBI Taxonomy" id="2727404"/>
    <lineage>
        <taxon>Eukaryota</taxon>
        <taxon>Viridiplantae</taxon>
        <taxon>Streptophyta</taxon>
        <taxon>Embryophyta</taxon>
        <taxon>Tracheophyta</taxon>
        <taxon>Spermatophyta</taxon>
        <taxon>Magnoliopsida</taxon>
        <taxon>eudicotyledons</taxon>
        <taxon>Gunneridae</taxon>
        <taxon>Pentapetalae</taxon>
        <taxon>asterids</taxon>
        <taxon>lamiids</taxon>
        <taxon>Lamiales</taxon>
        <taxon>Pedaliaceae</taxon>
        <taxon>Sesamum</taxon>
    </lineage>
</organism>
<evidence type="ECO:0000259" key="19">
    <source>
        <dbReference type="PROSITE" id="PS50089"/>
    </source>
</evidence>
<evidence type="ECO:0000256" key="3">
    <source>
        <dbReference type="ARBA" id="ARBA00012483"/>
    </source>
</evidence>
<evidence type="ECO:0000256" key="5">
    <source>
        <dbReference type="ARBA" id="ARBA00022722"/>
    </source>
</evidence>
<evidence type="ECO:0000256" key="18">
    <source>
        <dbReference type="SAM" id="SignalP"/>
    </source>
</evidence>
<accession>A0AAE1WV21</accession>
<keyword evidence="9" id="KW-0833">Ubl conjugation pathway</keyword>
<keyword evidence="11" id="KW-0862">Zinc</keyword>
<evidence type="ECO:0000256" key="8">
    <source>
        <dbReference type="ARBA" id="ARBA00022771"/>
    </source>
</evidence>
<dbReference type="Pfam" id="PF00445">
    <property type="entry name" value="Ribonuclease_T2"/>
    <property type="match status" value="1"/>
</dbReference>
<dbReference type="InterPro" id="IPR001841">
    <property type="entry name" value="Znf_RING"/>
</dbReference>
<feature type="active site" evidence="14">
    <location>
        <position position="116"/>
    </location>
</feature>
<dbReference type="InterPro" id="IPR033697">
    <property type="entry name" value="Ribonuclease_T2_eukaryotic"/>
</dbReference>
<dbReference type="SUPFAM" id="SSF57850">
    <property type="entry name" value="RING/U-box"/>
    <property type="match status" value="1"/>
</dbReference>
<keyword evidence="6" id="KW-0479">Metal-binding</keyword>
<dbReference type="GO" id="GO:0006401">
    <property type="term" value="P:RNA catabolic process"/>
    <property type="evidence" value="ECO:0007669"/>
    <property type="project" value="TreeGrafter"/>
</dbReference>
<dbReference type="Pfam" id="PF13639">
    <property type="entry name" value="zf-RING_2"/>
    <property type="match status" value="1"/>
</dbReference>
<dbReference type="GO" id="GO:0061630">
    <property type="term" value="F:ubiquitin protein ligase activity"/>
    <property type="evidence" value="ECO:0007669"/>
    <property type="project" value="UniProtKB-EC"/>
</dbReference>
<feature type="compositionally biased region" description="Basic and acidic residues" evidence="17">
    <location>
        <begin position="460"/>
        <end position="476"/>
    </location>
</feature>
<dbReference type="Gene3D" id="3.90.730.10">
    <property type="entry name" value="Ribonuclease T2-like"/>
    <property type="match status" value="1"/>
</dbReference>
<feature type="chain" id="PRO_5041919442" description="RING-type E3 ubiquitin transferase" evidence="18">
    <location>
        <begin position="25"/>
        <end position="476"/>
    </location>
</feature>
<keyword evidence="13" id="KW-0456">Lyase</keyword>
<dbReference type="CDD" id="cd01061">
    <property type="entry name" value="RNase_T2_euk"/>
    <property type="match status" value="1"/>
</dbReference>
<dbReference type="InterPro" id="IPR018188">
    <property type="entry name" value="RNase_T2_His_AS_1"/>
</dbReference>
<dbReference type="PROSITE" id="PS00531">
    <property type="entry name" value="RNASE_T2_2"/>
    <property type="match status" value="1"/>
</dbReference>
<dbReference type="PANTHER" id="PTHR11240:SF75">
    <property type="entry name" value="RIBONUCLEASE 3"/>
    <property type="match status" value="1"/>
</dbReference>
<keyword evidence="7" id="KW-0255">Endonuclease</keyword>
<evidence type="ECO:0000256" key="15">
    <source>
        <dbReference type="PROSITE-ProRule" id="PRU00175"/>
    </source>
</evidence>
<evidence type="ECO:0000313" key="21">
    <source>
        <dbReference type="Proteomes" id="UP001289374"/>
    </source>
</evidence>
<dbReference type="GO" id="GO:0016567">
    <property type="term" value="P:protein ubiquitination"/>
    <property type="evidence" value="ECO:0007669"/>
    <property type="project" value="UniProtKB-ARBA"/>
</dbReference>
<reference evidence="20" key="1">
    <citation type="submission" date="2020-06" db="EMBL/GenBank/DDBJ databases">
        <authorList>
            <person name="Li T."/>
            <person name="Hu X."/>
            <person name="Zhang T."/>
            <person name="Song X."/>
            <person name="Zhang H."/>
            <person name="Dai N."/>
            <person name="Sheng W."/>
            <person name="Hou X."/>
            <person name="Wei L."/>
        </authorList>
    </citation>
    <scope>NUCLEOTIDE SEQUENCE</scope>
    <source>
        <strain evidence="20">K16</strain>
        <tissue evidence="20">Leaf</tissue>
    </source>
</reference>
<dbReference type="Gene3D" id="3.30.40.10">
    <property type="entry name" value="Zinc/RING finger domain, C3HC4 (zinc finger)"/>
    <property type="match status" value="1"/>
</dbReference>
<keyword evidence="21" id="KW-1185">Reference proteome</keyword>
<keyword evidence="5" id="KW-0540">Nuclease</keyword>
<dbReference type="GO" id="GO:0008270">
    <property type="term" value="F:zinc ion binding"/>
    <property type="evidence" value="ECO:0007669"/>
    <property type="project" value="UniProtKB-KW"/>
</dbReference>
<evidence type="ECO:0000256" key="16">
    <source>
        <dbReference type="RuleBase" id="RU004328"/>
    </source>
</evidence>
<dbReference type="GO" id="GO:0005576">
    <property type="term" value="C:extracellular region"/>
    <property type="evidence" value="ECO:0007669"/>
    <property type="project" value="TreeGrafter"/>
</dbReference>
<feature type="region of interest" description="Disordered" evidence="17">
    <location>
        <begin position="447"/>
        <end position="476"/>
    </location>
</feature>
<dbReference type="SUPFAM" id="SSF55895">
    <property type="entry name" value="Ribonuclease Rh-like"/>
    <property type="match status" value="1"/>
</dbReference>
<dbReference type="GO" id="GO:0016787">
    <property type="term" value="F:hydrolase activity"/>
    <property type="evidence" value="ECO:0007669"/>
    <property type="project" value="UniProtKB-KW"/>
</dbReference>
<feature type="signal peptide" evidence="18">
    <location>
        <begin position="1"/>
        <end position="24"/>
    </location>
</feature>
<evidence type="ECO:0000256" key="10">
    <source>
        <dbReference type="ARBA" id="ARBA00022801"/>
    </source>
</evidence>
<dbReference type="GO" id="GO:0003723">
    <property type="term" value="F:RNA binding"/>
    <property type="evidence" value="ECO:0007669"/>
    <property type="project" value="InterPro"/>
</dbReference>
<evidence type="ECO:0000256" key="9">
    <source>
        <dbReference type="ARBA" id="ARBA00022786"/>
    </source>
</evidence>
<dbReference type="InterPro" id="IPR036430">
    <property type="entry name" value="RNase_T2-like_sf"/>
</dbReference>
<dbReference type="EMBL" id="JACGWL010000006">
    <property type="protein sequence ID" value="KAK4399808.1"/>
    <property type="molecule type" value="Genomic_DNA"/>
</dbReference>
<feature type="domain" description="RING-type" evidence="19">
    <location>
        <begin position="372"/>
        <end position="413"/>
    </location>
</feature>
<dbReference type="AlphaFoldDB" id="A0AAE1WV21"/>
<dbReference type="GO" id="GO:0033897">
    <property type="term" value="F:ribonuclease T2 activity"/>
    <property type="evidence" value="ECO:0007669"/>
    <property type="project" value="InterPro"/>
</dbReference>
<protein>
    <recommendedName>
        <fullName evidence="3">RING-type E3 ubiquitin transferase</fullName>
        <ecNumber evidence="3">2.3.2.27</ecNumber>
    </recommendedName>
</protein>
<keyword evidence="8 15" id="KW-0863">Zinc-finger</keyword>
<evidence type="ECO:0000256" key="2">
    <source>
        <dbReference type="ARBA" id="ARBA00007469"/>
    </source>
</evidence>
<comment type="catalytic activity">
    <reaction evidence="1">
        <text>S-ubiquitinyl-[E2 ubiquitin-conjugating enzyme]-L-cysteine + [acceptor protein]-L-lysine = [E2 ubiquitin-conjugating enzyme]-L-cysteine + N(6)-ubiquitinyl-[acceptor protein]-L-lysine.</text>
        <dbReference type="EC" id="2.3.2.27"/>
    </reaction>
</comment>
<keyword evidence="10" id="KW-0378">Hydrolase</keyword>
<keyword evidence="12" id="KW-1015">Disulfide bond</keyword>
<evidence type="ECO:0000256" key="17">
    <source>
        <dbReference type="SAM" id="MobiDB-lite"/>
    </source>
</evidence>
<sequence length="476" mass="53132">MMNPKHSVLAKLLWLMGLAVVCTCQDFDFFYFVQQWPGSYCDSKKSCCYPKTGKPASDFSIHGLWPNYNDGSYPSNCDSENQFDPSKVSDLRRRMQTDWPSLACPSSDSLSFWAHEWDKHGTCSQSVLDQHDYFATALNLKQQLNLLQILGDAEVVGSFWMGPRILILGRSHASSSTGSTCKDHDLRYDPLETKRRTCQELSSAVSTISNLDLSKNPLLLEKTAIMIQTSSLLAEINFLCVLLLENGLRTGSSEQSSFIQTLINSRIRRIALSLPFILGLTASDPLQDSTNPPQETQDQTTARESRDRIIFIDPFTGGVVVMESSGGSSLGLDSLLGDLFSRKVGQRPASKASIHAMPSVEIVNGENDDERCVVCLEEWEAGDMAKEMPCKHKFHGECIEKWLKIRGSCPVCRYEMPADEDDATKTSGENDGERRRRIWVSFSFGGDWRSAENNQTSSSESRENSDSASHHQETEA</sequence>
<feature type="active site" evidence="14">
    <location>
        <position position="120"/>
    </location>
</feature>
<evidence type="ECO:0000256" key="13">
    <source>
        <dbReference type="ARBA" id="ARBA00023239"/>
    </source>
</evidence>
<dbReference type="FunFam" id="3.30.40.10:FF:000127">
    <property type="entry name" value="E3 ubiquitin-protein ligase RNF181"/>
    <property type="match status" value="1"/>
</dbReference>
<dbReference type="InterPro" id="IPR033130">
    <property type="entry name" value="RNase_T2_His_AS_2"/>
</dbReference>
<comment type="caution">
    <text evidence="20">The sequence shown here is derived from an EMBL/GenBank/DDBJ whole genome shotgun (WGS) entry which is preliminary data.</text>
</comment>
<dbReference type="PANTHER" id="PTHR11240">
    <property type="entry name" value="RIBONUCLEASE T2"/>
    <property type="match status" value="1"/>
</dbReference>
<proteinExistence type="inferred from homology"/>
<dbReference type="InterPro" id="IPR001568">
    <property type="entry name" value="RNase_T2-like"/>
</dbReference>
<comment type="similarity">
    <text evidence="2 16">Belongs to the RNase T2 family.</text>
</comment>
<dbReference type="PROSITE" id="PS00530">
    <property type="entry name" value="RNASE_T2_1"/>
    <property type="match status" value="1"/>
</dbReference>
<feature type="active site" evidence="14">
    <location>
        <position position="62"/>
    </location>
</feature>
<dbReference type="PROSITE" id="PS50089">
    <property type="entry name" value="ZF_RING_2"/>
    <property type="match status" value="1"/>
</dbReference>
<reference evidence="20" key="2">
    <citation type="journal article" date="2024" name="Plant">
        <title>Genomic evolution and insights into agronomic trait innovations of Sesamum species.</title>
        <authorList>
            <person name="Miao H."/>
            <person name="Wang L."/>
            <person name="Qu L."/>
            <person name="Liu H."/>
            <person name="Sun Y."/>
            <person name="Le M."/>
            <person name="Wang Q."/>
            <person name="Wei S."/>
            <person name="Zheng Y."/>
            <person name="Lin W."/>
            <person name="Duan Y."/>
            <person name="Cao H."/>
            <person name="Xiong S."/>
            <person name="Wang X."/>
            <person name="Wei L."/>
            <person name="Li C."/>
            <person name="Ma Q."/>
            <person name="Ju M."/>
            <person name="Zhao R."/>
            <person name="Li G."/>
            <person name="Mu C."/>
            <person name="Tian Q."/>
            <person name="Mei H."/>
            <person name="Zhang T."/>
            <person name="Gao T."/>
            <person name="Zhang H."/>
        </authorList>
    </citation>
    <scope>NUCLEOTIDE SEQUENCE</scope>
    <source>
        <strain evidence="20">K16</strain>
    </source>
</reference>